<sequence>MGHNRKIRLFEFVRDAGPGRARLTRAAHCDLTYFNLSSPWFSYSRLLVCLFSFLLPLLPRLYLCLFFFLSLLRLAMTVALLCLLGFGAAASVILIAGFLRSLLDCCSDILREKAERDYSDLTIVFYRWHLEAVCCLSPLVGPASVSVTSSSAGRTDPRM</sequence>
<comment type="caution">
    <text evidence="1">The sequence shown here is derived from an EMBL/GenBank/DDBJ whole genome shotgun (WGS) entry which is preliminary data.</text>
</comment>
<organism evidence="1 2">
    <name type="scientific">Catharanthus roseus</name>
    <name type="common">Madagascar periwinkle</name>
    <name type="synonym">Vinca rosea</name>
    <dbReference type="NCBI Taxonomy" id="4058"/>
    <lineage>
        <taxon>Eukaryota</taxon>
        <taxon>Viridiplantae</taxon>
        <taxon>Streptophyta</taxon>
        <taxon>Embryophyta</taxon>
        <taxon>Tracheophyta</taxon>
        <taxon>Spermatophyta</taxon>
        <taxon>Magnoliopsida</taxon>
        <taxon>eudicotyledons</taxon>
        <taxon>Gunneridae</taxon>
        <taxon>Pentapetalae</taxon>
        <taxon>asterids</taxon>
        <taxon>lamiids</taxon>
        <taxon>Gentianales</taxon>
        <taxon>Apocynaceae</taxon>
        <taxon>Rauvolfioideae</taxon>
        <taxon>Vinceae</taxon>
        <taxon>Catharanthinae</taxon>
        <taxon>Catharanthus</taxon>
    </lineage>
</organism>
<accession>A0ACC0BWY4</accession>
<proteinExistence type="predicted"/>
<reference evidence="2" key="1">
    <citation type="journal article" date="2023" name="Nat. Plants">
        <title>Single-cell RNA sequencing provides a high-resolution roadmap for understanding the multicellular compartmentation of specialized metabolism.</title>
        <authorList>
            <person name="Sun S."/>
            <person name="Shen X."/>
            <person name="Li Y."/>
            <person name="Li Y."/>
            <person name="Wang S."/>
            <person name="Li R."/>
            <person name="Zhang H."/>
            <person name="Shen G."/>
            <person name="Guo B."/>
            <person name="Wei J."/>
            <person name="Xu J."/>
            <person name="St-Pierre B."/>
            <person name="Chen S."/>
            <person name="Sun C."/>
        </authorList>
    </citation>
    <scope>NUCLEOTIDE SEQUENCE [LARGE SCALE GENOMIC DNA]</scope>
</reference>
<evidence type="ECO:0000313" key="2">
    <source>
        <dbReference type="Proteomes" id="UP001060085"/>
    </source>
</evidence>
<dbReference type="Proteomes" id="UP001060085">
    <property type="component" value="Linkage Group LG02"/>
</dbReference>
<keyword evidence="2" id="KW-1185">Reference proteome</keyword>
<name>A0ACC0BWY4_CATRO</name>
<protein>
    <submittedName>
        <fullName evidence="1">Uncharacterized protein</fullName>
    </submittedName>
</protein>
<dbReference type="EMBL" id="CM044702">
    <property type="protein sequence ID" value="KAI5677112.1"/>
    <property type="molecule type" value="Genomic_DNA"/>
</dbReference>
<gene>
    <name evidence="1" type="ORF">M9H77_08062</name>
</gene>
<evidence type="ECO:0000313" key="1">
    <source>
        <dbReference type="EMBL" id="KAI5677112.1"/>
    </source>
</evidence>